<accession>A0A8S1TM84</accession>
<name>A0A8S1TM84_PAROT</name>
<organism evidence="3 4">
    <name type="scientific">Paramecium octaurelia</name>
    <dbReference type="NCBI Taxonomy" id="43137"/>
    <lineage>
        <taxon>Eukaryota</taxon>
        <taxon>Sar</taxon>
        <taxon>Alveolata</taxon>
        <taxon>Ciliophora</taxon>
        <taxon>Intramacronucleata</taxon>
        <taxon>Oligohymenophorea</taxon>
        <taxon>Peniculida</taxon>
        <taxon>Parameciidae</taxon>
        <taxon>Paramecium</taxon>
    </lineage>
</organism>
<keyword evidence="4" id="KW-1185">Reference proteome</keyword>
<feature type="domain" description="TLDc" evidence="2">
    <location>
        <begin position="232"/>
        <end position="421"/>
    </location>
</feature>
<feature type="coiled-coil region" evidence="1">
    <location>
        <begin position="88"/>
        <end position="115"/>
    </location>
</feature>
<dbReference type="OMA" id="FWNIVDG"/>
<evidence type="ECO:0000256" key="1">
    <source>
        <dbReference type="SAM" id="Coils"/>
    </source>
</evidence>
<protein>
    <recommendedName>
        <fullName evidence="2">TLDc domain-containing protein</fullName>
    </recommendedName>
</protein>
<keyword evidence="1" id="KW-0175">Coiled coil</keyword>
<dbReference type="AlphaFoldDB" id="A0A8S1TM84"/>
<evidence type="ECO:0000313" key="3">
    <source>
        <dbReference type="EMBL" id="CAD8152372.1"/>
    </source>
</evidence>
<dbReference type="Proteomes" id="UP000683925">
    <property type="component" value="Unassembled WGS sequence"/>
</dbReference>
<proteinExistence type="predicted"/>
<dbReference type="EMBL" id="CAJJDP010000026">
    <property type="protein sequence ID" value="CAD8152372.1"/>
    <property type="molecule type" value="Genomic_DNA"/>
</dbReference>
<dbReference type="OrthoDB" id="309150at2759"/>
<dbReference type="InterPro" id="IPR006571">
    <property type="entry name" value="TLDc_dom"/>
</dbReference>
<gene>
    <name evidence="3" type="ORF">POCTA_138.1.T0260230</name>
</gene>
<dbReference type="PANTHER" id="PTHR23354:SF122">
    <property type="entry name" value="GTPASE-ACTIVATING PROTEIN SKYWALKER"/>
    <property type="match status" value="1"/>
</dbReference>
<comment type="caution">
    <text evidence="3">The sequence shown here is derived from an EMBL/GenBank/DDBJ whole genome shotgun (WGS) entry which is preliminary data.</text>
</comment>
<dbReference type="PANTHER" id="PTHR23354">
    <property type="entry name" value="NUCLEOLAR PROTEIN 7/ESTROGEN RECEPTOR COACTIVATOR-RELATED"/>
    <property type="match status" value="1"/>
</dbReference>
<sequence length="424" mass="50208">MKVQCPKHKGSEFLYILQKEKEIEFICDQCHSNLIDKNILNENQNLINIKRAFLYPEYLFSKFTDSQKLQQFFQQLIEYDEHNLDYKLMSIENLIKEMQNQLSLMQQELFVYKKKFIELRQQIRESLEEIIKFDQFKQQIGNLNQLQQSINPLDIQQCERNVYIYFQNQFKSKQIIVNNQVFTLLEYKNEYMKESTLMYPELKTLDKQYQQLMYMHTSFDKIINPQFPGIIQNTKLITREFQAKLIDTIKEKSKKYIAKIELIHKESKTNLNVEQFWNIVDGKSNLMIVFQSQSESVFGAYTPCKWVKSKKGEYIKDETLSSFIFSQTNHQIYPIKQEGSGCAIYCSTSYGPIFGGTSLFHGSIRNYFSQQSDLMILGDFQNGSSSIGISYEYQDSTQINSQTMLFGQIEPKILMYEIFQLSFI</sequence>
<evidence type="ECO:0000313" key="4">
    <source>
        <dbReference type="Proteomes" id="UP000683925"/>
    </source>
</evidence>
<dbReference type="Pfam" id="PF07534">
    <property type="entry name" value="TLD"/>
    <property type="match status" value="1"/>
</dbReference>
<reference evidence="3" key="1">
    <citation type="submission" date="2021-01" db="EMBL/GenBank/DDBJ databases">
        <authorList>
            <consortium name="Genoscope - CEA"/>
            <person name="William W."/>
        </authorList>
    </citation>
    <scope>NUCLEOTIDE SEQUENCE</scope>
</reference>
<evidence type="ECO:0000259" key="2">
    <source>
        <dbReference type="Pfam" id="PF07534"/>
    </source>
</evidence>